<evidence type="ECO:0000259" key="12">
    <source>
        <dbReference type="PROSITE" id="PS51721"/>
    </source>
</evidence>
<feature type="binding site" evidence="10">
    <location>
        <position position="290"/>
    </location>
    <ligand>
        <name>Zn(2+)</name>
        <dbReference type="ChEBI" id="CHEBI:29105"/>
    </ligand>
</feature>
<evidence type="ECO:0000256" key="3">
    <source>
        <dbReference type="ARBA" id="ARBA00022723"/>
    </source>
</evidence>
<comment type="cofactor">
    <cofactor evidence="10">
        <name>Zn(2+)</name>
        <dbReference type="ChEBI" id="CHEBI:29105"/>
    </cofactor>
    <text evidence="10">Binds 1 zinc ion per subunit.</text>
</comment>
<dbReference type="AlphaFoldDB" id="A0AAE5LGF1"/>
<feature type="binding site" evidence="10">
    <location>
        <begin position="150"/>
        <end position="153"/>
    </location>
    <ligand>
        <name>GTP</name>
        <dbReference type="ChEBI" id="CHEBI:37565"/>
    </ligand>
</feature>
<dbReference type="GO" id="GO:0046872">
    <property type="term" value="F:metal ion binding"/>
    <property type="evidence" value="ECO:0007669"/>
    <property type="project" value="UniProtKB-KW"/>
</dbReference>
<dbReference type="EMBL" id="VTXO01000001">
    <property type="protein sequence ID" value="NOI79315.1"/>
    <property type="molecule type" value="Genomic_DNA"/>
</dbReference>
<keyword evidence="6 10" id="KW-0378">Hydrolase</keyword>
<dbReference type="GO" id="GO:0042274">
    <property type="term" value="P:ribosomal small subunit biogenesis"/>
    <property type="evidence" value="ECO:0007669"/>
    <property type="project" value="UniProtKB-UniRule"/>
</dbReference>
<accession>A0AAE5LGF1</accession>
<dbReference type="HAMAP" id="MF_01820">
    <property type="entry name" value="GTPase_RsgA"/>
    <property type="match status" value="1"/>
</dbReference>
<comment type="function">
    <text evidence="10">One of several proteins that assist in the late maturation steps of the functional core of the 30S ribosomal subunit. Helps release RbfA from mature subunits. May play a role in the assembly of ribosomal proteins into the subunit. Circularly permuted GTPase that catalyzes slow GTP hydrolysis, GTPase activity is stimulated by the 30S ribosomal subunit.</text>
</comment>
<dbReference type="GO" id="GO:0005525">
    <property type="term" value="F:GTP binding"/>
    <property type="evidence" value="ECO:0007669"/>
    <property type="project" value="UniProtKB-UniRule"/>
</dbReference>
<organism evidence="13 14">
    <name type="scientific">Vibrio tubiashii</name>
    <dbReference type="NCBI Taxonomy" id="29498"/>
    <lineage>
        <taxon>Bacteria</taxon>
        <taxon>Pseudomonadati</taxon>
        <taxon>Pseudomonadota</taxon>
        <taxon>Gammaproteobacteria</taxon>
        <taxon>Vibrionales</taxon>
        <taxon>Vibrionaceae</taxon>
        <taxon>Vibrio</taxon>
        <taxon>Vibrio oreintalis group</taxon>
    </lineage>
</organism>
<evidence type="ECO:0000259" key="11">
    <source>
        <dbReference type="PROSITE" id="PS50936"/>
    </source>
</evidence>
<keyword evidence="9 10" id="KW-0342">GTP-binding</keyword>
<evidence type="ECO:0000313" key="14">
    <source>
        <dbReference type="Proteomes" id="UP000572722"/>
    </source>
</evidence>
<evidence type="ECO:0000256" key="8">
    <source>
        <dbReference type="ARBA" id="ARBA00022884"/>
    </source>
</evidence>
<evidence type="ECO:0000256" key="10">
    <source>
        <dbReference type="HAMAP-Rule" id="MF_01820"/>
    </source>
</evidence>
<dbReference type="InterPro" id="IPR010914">
    <property type="entry name" value="RsgA_GTPase_dom"/>
</dbReference>
<keyword evidence="4 10" id="KW-0699">rRNA-binding</keyword>
<comment type="subcellular location">
    <subcellularLocation>
        <location evidence="10">Cytoplasm</location>
    </subcellularLocation>
</comment>
<sequence length="359" mass="40340">MLGATMNTKANTPMSLATLGWNNLFQQQLTLEDLEQEFTAARITEHHRSGYKLLSESGELPIEIHKSLPSMTVGDWVLIDGNQHFVKLLDRQSLFHRKAAGSKVNEQLIAANVTTLFIVCSLNEDFNLSRIERYLAIAHEADVEPVIVLTKADLASDVEDKKRQVQQLDPLLMIETVNALDKTHCEKLLPWCQSGKTVAFMGSSGVGKSTLVNTLLQDQVQLTGGIREDDSKGRHTTTSRSMHFMPTGAVLIDTPGMRELQLIDCADGVAETFSDVESLAAQCRFSDCQHQDEPNCRVREAIESGELEERRLTNYMKLLQEQRRNSSTIAEKRASFKKQTKFYKKVQNASRNQKHSNGY</sequence>
<dbReference type="EC" id="3.6.1.-" evidence="10"/>
<dbReference type="PROSITE" id="PS50936">
    <property type="entry name" value="ENGC_GTPASE"/>
    <property type="match status" value="1"/>
</dbReference>
<name>A0AAE5LGF1_9VIBR</name>
<feature type="domain" description="CP-type G" evidence="12">
    <location>
        <begin position="105"/>
        <end position="260"/>
    </location>
</feature>
<dbReference type="Gene3D" id="1.10.40.50">
    <property type="entry name" value="Probable gtpase engc, domain 3"/>
    <property type="match status" value="1"/>
</dbReference>
<reference evidence="13 14" key="1">
    <citation type="submission" date="2019-08" db="EMBL/GenBank/DDBJ databases">
        <title>Draft genome sequencing and comparative genomics of hatchery-associated Vibrios.</title>
        <authorList>
            <person name="Kehlet-Delgado H."/>
            <person name="Mueller R.S."/>
        </authorList>
    </citation>
    <scope>NUCLEOTIDE SEQUENCE [LARGE SCALE GENOMIC DNA]</scope>
    <source>
        <strain evidence="13 14">01-65-5-1</strain>
    </source>
</reference>
<keyword evidence="3 10" id="KW-0479">Metal-binding</keyword>
<comment type="caution">
    <text evidence="13">The sequence shown here is derived from an EMBL/GenBank/DDBJ whole genome shotgun (WGS) entry which is preliminary data.</text>
</comment>
<dbReference type="CDD" id="cd01854">
    <property type="entry name" value="YjeQ_EngC"/>
    <property type="match status" value="1"/>
</dbReference>
<dbReference type="InterPro" id="IPR027417">
    <property type="entry name" value="P-loop_NTPase"/>
</dbReference>
<comment type="similarity">
    <text evidence="10">Belongs to the TRAFAC class YlqF/YawG GTPase family. RsgA subfamily.</text>
</comment>
<evidence type="ECO:0000256" key="5">
    <source>
        <dbReference type="ARBA" id="ARBA00022741"/>
    </source>
</evidence>
<evidence type="ECO:0000256" key="6">
    <source>
        <dbReference type="ARBA" id="ARBA00022801"/>
    </source>
</evidence>
<feature type="domain" description="EngC GTPase" evidence="11">
    <location>
        <begin position="111"/>
        <end position="258"/>
    </location>
</feature>
<dbReference type="NCBIfam" id="TIGR00157">
    <property type="entry name" value="ribosome small subunit-dependent GTPase A"/>
    <property type="match status" value="1"/>
</dbReference>
<dbReference type="Proteomes" id="UP000572722">
    <property type="component" value="Unassembled WGS sequence"/>
</dbReference>
<dbReference type="PANTHER" id="PTHR32120">
    <property type="entry name" value="SMALL RIBOSOMAL SUBUNIT BIOGENESIS GTPASE RSGA"/>
    <property type="match status" value="1"/>
</dbReference>
<feature type="binding site" evidence="10">
    <location>
        <begin position="202"/>
        <end position="210"/>
    </location>
    <ligand>
        <name>GTP</name>
        <dbReference type="ChEBI" id="CHEBI:37565"/>
    </ligand>
</feature>
<keyword evidence="5 10" id="KW-0547">Nucleotide-binding</keyword>
<dbReference type="InterPro" id="IPR030378">
    <property type="entry name" value="G_CP_dom"/>
</dbReference>
<feature type="binding site" evidence="10">
    <location>
        <position position="296"/>
    </location>
    <ligand>
        <name>Zn(2+)</name>
        <dbReference type="ChEBI" id="CHEBI:29105"/>
    </ligand>
</feature>
<dbReference type="PANTHER" id="PTHR32120:SF10">
    <property type="entry name" value="SMALL RIBOSOMAL SUBUNIT BIOGENESIS GTPASE RSGA"/>
    <property type="match status" value="1"/>
</dbReference>
<dbReference type="SUPFAM" id="SSF52540">
    <property type="entry name" value="P-loop containing nucleoside triphosphate hydrolases"/>
    <property type="match status" value="1"/>
</dbReference>
<keyword evidence="8 10" id="KW-0694">RNA-binding</keyword>
<keyword evidence="2 10" id="KW-0690">Ribosome biogenesis</keyword>
<keyword evidence="7 10" id="KW-0862">Zinc</keyword>
<comment type="subunit">
    <text evidence="10">Monomer. Associates with 30S ribosomal subunit, binds 16S rRNA.</text>
</comment>
<protein>
    <recommendedName>
        <fullName evidence="10">Small ribosomal subunit biogenesis GTPase RsgA</fullName>
        <ecNumber evidence="10">3.6.1.-</ecNumber>
    </recommendedName>
</protein>
<feature type="binding site" evidence="10">
    <location>
        <position position="283"/>
    </location>
    <ligand>
        <name>Zn(2+)</name>
        <dbReference type="ChEBI" id="CHEBI:29105"/>
    </ligand>
</feature>
<evidence type="ECO:0000256" key="4">
    <source>
        <dbReference type="ARBA" id="ARBA00022730"/>
    </source>
</evidence>
<dbReference type="GO" id="GO:0019843">
    <property type="term" value="F:rRNA binding"/>
    <property type="evidence" value="ECO:0007669"/>
    <property type="project" value="UniProtKB-KW"/>
</dbReference>
<evidence type="ECO:0000313" key="13">
    <source>
        <dbReference type="EMBL" id="NOI79315.1"/>
    </source>
</evidence>
<dbReference type="PROSITE" id="PS51721">
    <property type="entry name" value="G_CP"/>
    <property type="match status" value="1"/>
</dbReference>
<dbReference type="InterPro" id="IPR004881">
    <property type="entry name" value="Ribosome_biogen_GTPase_RsgA"/>
</dbReference>
<proteinExistence type="inferred from homology"/>
<dbReference type="GO" id="GO:0005737">
    <property type="term" value="C:cytoplasm"/>
    <property type="evidence" value="ECO:0007669"/>
    <property type="project" value="UniProtKB-SubCell"/>
</dbReference>
<evidence type="ECO:0000256" key="9">
    <source>
        <dbReference type="ARBA" id="ARBA00023134"/>
    </source>
</evidence>
<dbReference type="Pfam" id="PF03193">
    <property type="entry name" value="RsgA_GTPase"/>
    <property type="match status" value="1"/>
</dbReference>
<dbReference type="GO" id="GO:0003924">
    <property type="term" value="F:GTPase activity"/>
    <property type="evidence" value="ECO:0007669"/>
    <property type="project" value="UniProtKB-UniRule"/>
</dbReference>
<gene>
    <name evidence="10 13" type="primary">rsgA</name>
    <name evidence="13" type="ORF">F0237_01485</name>
</gene>
<keyword evidence="1 10" id="KW-0963">Cytoplasm</keyword>
<feature type="binding site" evidence="10">
    <location>
        <position position="288"/>
    </location>
    <ligand>
        <name>Zn(2+)</name>
        <dbReference type="ChEBI" id="CHEBI:29105"/>
    </ligand>
</feature>
<dbReference type="Gene3D" id="3.40.50.300">
    <property type="entry name" value="P-loop containing nucleotide triphosphate hydrolases"/>
    <property type="match status" value="1"/>
</dbReference>
<evidence type="ECO:0000256" key="2">
    <source>
        <dbReference type="ARBA" id="ARBA00022517"/>
    </source>
</evidence>
<evidence type="ECO:0000256" key="1">
    <source>
        <dbReference type="ARBA" id="ARBA00022490"/>
    </source>
</evidence>
<evidence type="ECO:0000256" key="7">
    <source>
        <dbReference type="ARBA" id="ARBA00022833"/>
    </source>
</evidence>